<proteinExistence type="predicted"/>
<evidence type="ECO:0000313" key="3">
    <source>
        <dbReference type="EMBL" id="GHD18539.1"/>
    </source>
</evidence>
<dbReference type="Pfam" id="PF01479">
    <property type="entry name" value="S4"/>
    <property type="match status" value="1"/>
</dbReference>
<keyword evidence="4" id="KW-1185">Reference proteome</keyword>
<dbReference type="AlphaFoldDB" id="A0A8J3DYC4"/>
<evidence type="ECO:0000256" key="1">
    <source>
        <dbReference type="PROSITE-ProRule" id="PRU00182"/>
    </source>
</evidence>
<accession>A0A8J3DYC4</accession>
<evidence type="ECO:0000313" key="4">
    <source>
        <dbReference type="Proteomes" id="UP000630142"/>
    </source>
</evidence>
<dbReference type="GO" id="GO:0003723">
    <property type="term" value="F:RNA binding"/>
    <property type="evidence" value="ECO:0007669"/>
    <property type="project" value="UniProtKB-KW"/>
</dbReference>
<organism evidence="3 4">
    <name type="scientific">Tianweitania populi</name>
    <dbReference type="NCBI Taxonomy" id="1607949"/>
    <lineage>
        <taxon>Bacteria</taxon>
        <taxon>Pseudomonadati</taxon>
        <taxon>Pseudomonadota</taxon>
        <taxon>Alphaproteobacteria</taxon>
        <taxon>Hyphomicrobiales</taxon>
        <taxon>Phyllobacteriaceae</taxon>
        <taxon>Tianweitania</taxon>
    </lineage>
</organism>
<dbReference type="SUPFAM" id="SSF55174">
    <property type="entry name" value="Alpha-L RNA-binding motif"/>
    <property type="match status" value="1"/>
</dbReference>
<reference evidence="3" key="1">
    <citation type="journal article" date="2014" name="Int. J. Syst. Evol. Microbiol.">
        <title>Complete genome sequence of Corynebacterium casei LMG S-19264T (=DSM 44701T), isolated from a smear-ripened cheese.</title>
        <authorList>
            <consortium name="US DOE Joint Genome Institute (JGI-PGF)"/>
            <person name="Walter F."/>
            <person name="Albersmeier A."/>
            <person name="Kalinowski J."/>
            <person name="Ruckert C."/>
        </authorList>
    </citation>
    <scope>NUCLEOTIDE SEQUENCE</scope>
    <source>
        <strain evidence="3">KCTC 42249</strain>
    </source>
</reference>
<evidence type="ECO:0000259" key="2">
    <source>
        <dbReference type="SMART" id="SM00363"/>
    </source>
</evidence>
<dbReference type="EMBL" id="BMZQ01000002">
    <property type="protein sequence ID" value="GHD18539.1"/>
    <property type="molecule type" value="Genomic_DNA"/>
</dbReference>
<sequence>MDGARQRLDKWLFFARLQKSRTLAAKLVAAGKIRVNRDKVDNPARSLKVGDVLTITFQNQVLVVRVEQPGTRRGPPAEARTLYANLSAPTDPATVLAAVDLEDEDGEDDLDEDGD</sequence>
<dbReference type="InterPro" id="IPR036986">
    <property type="entry name" value="S4_RNA-bd_sf"/>
</dbReference>
<dbReference type="InterPro" id="IPR002942">
    <property type="entry name" value="S4_RNA-bd"/>
</dbReference>
<reference evidence="3" key="2">
    <citation type="submission" date="2020-09" db="EMBL/GenBank/DDBJ databases">
        <authorList>
            <person name="Sun Q."/>
            <person name="Kim S."/>
        </authorList>
    </citation>
    <scope>NUCLEOTIDE SEQUENCE</scope>
    <source>
        <strain evidence="3">KCTC 42249</strain>
    </source>
</reference>
<name>A0A8J3DYC4_9HYPH</name>
<gene>
    <name evidence="3" type="ORF">GCM10016234_29200</name>
</gene>
<feature type="domain" description="RNA-binding S4" evidence="2">
    <location>
        <begin position="6"/>
        <end position="69"/>
    </location>
</feature>
<dbReference type="RefSeq" id="WP_189505062.1">
    <property type="nucleotide sequence ID" value="NZ_BMZQ01000002.1"/>
</dbReference>
<comment type="caution">
    <text evidence="3">The sequence shown here is derived from an EMBL/GenBank/DDBJ whole genome shotgun (WGS) entry which is preliminary data.</text>
</comment>
<keyword evidence="1" id="KW-0694">RNA-binding</keyword>
<dbReference type="Gene3D" id="3.10.290.10">
    <property type="entry name" value="RNA-binding S4 domain"/>
    <property type="match status" value="1"/>
</dbReference>
<dbReference type="PROSITE" id="PS50889">
    <property type="entry name" value="S4"/>
    <property type="match status" value="1"/>
</dbReference>
<dbReference type="CDD" id="cd00165">
    <property type="entry name" value="S4"/>
    <property type="match status" value="1"/>
</dbReference>
<protein>
    <recommendedName>
        <fullName evidence="2">RNA-binding S4 domain-containing protein</fullName>
    </recommendedName>
</protein>
<dbReference type="SMART" id="SM00363">
    <property type="entry name" value="S4"/>
    <property type="match status" value="1"/>
</dbReference>
<dbReference type="Proteomes" id="UP000630142">
    <property type="component" value="Unassembled WGS sequence"/>
</dbReference>